<evidence type="ECO:0000313" key="2">
    <source>
        <dbReference type="EMBL" id="CUS46236.1"/>
    </source>
</evidence>
<dbReference type="AlphaFoldDB" id="A0A170PPX4"/>
<dbReference type="InterPro" id="IPR029068">
    <property type="entry name" value="Glyas_Bleomycin-R_OHBP_Dase"/>
</dbReference>
<evidence type="ECO:0000259" key="1">
    <source>
        <dbReference type="PROSITE" id="PS51819"/>
    </source>
</evidence>
<sequence length="149" mass="16513">MDRASLASAIFYRDPVAAFAWLEKAFGFEPAMLITDPDNKMVHAQMTFGNGYIMIGSEWADYTASPVSIGGKNSQTVHVNIDSDIDAHCALARAAGAVIEEEPADQFYGDRTYRARDPEGHVWTFGQNLRPFSPEESERTTGLKIEMFS</sequence>
<dbReference type="Pfam" id="PF00903">
    <property type="entry name" value="Glyoxalase"/>
    <property type="match status" value="1"/>
</dbReference>
<dbReference type="PANTHER" id="PTHR34109:SF1">
    <property type="entry name" value="VOC DOMAIN-CONTAINING PROTEIN"/>
    <property type="match status" value="1"/>
</dbReference>
<accession>A0A170PPX4</accession>
<dbReference type="EMBL" id="CZQE01000351">
    <property type="protein sequence ID" value="CUS46236.1"/>
    <property type="molecule type" value="Genomic_DNA"/>
</dbReference>
<dbReference type="InterPro" id="IPR004360">
    <property type="entry name" value="Glyas_Fos-R_dOase_dom"/>
</dbReference>
<dbReference type="Gene3D" id="3.30.720.110">
    <property type="match status" value="1"/>
</dbReference>
<protein>
    <submittedName>
        <fullName evidence="2">Glyoxalase family protein</fullName>
    </submittedName>
</protein>
<proteinExistence type="predicted"/>
<dbReference type="InterPro" id="IPR037523">
    <property type="entry name" value="VOC_core"/>
</dbReference>
<reference evidence="2" key="1">
    <citation type="submission" date="2015-10" db="EMBL/GenBank/DDBJ databases">
        <authorList>
            <person name="Gilbert D.G."/>
        </authorList>
    </citation>
    <scope>NUCLEOTIDE SEQUENCE</scope>
</reference>
<organism evidence="2">
    <name type="scientific">hydrothermal vent metagenome</name>
    <dbReference type="NCBI Taxonomy" id="652676"/>
    <lineage>
        <taxon>unclassified sequences</taxon>
        <taxon>metagenomes</taxon>
        <taxon>ecological metagenomes</taxon>
    </lineage>
</organism>
<name>A0A170PPX4_9ZZZZ</name>
<dbReference type="PANTHER" id="PTHR34109">
    <property type="entry name" value="BNAUNNG04460D PROTEIN-RELATED"/>
    <property type="match status" value="1"/>
</dbReference>
<gene>
    <name evidence="2" type="ORF">MGWOODY_Smn3215</name>
</gene>
<feature type="domain" description="VOC" evidence="1">
    <location>
        <begin position="3"/>
        <end position="128"/>
    </location>
</feature>
<dbReference type="Gene3D" id="3.30.720.120">
    <property type="match status" value="1"/>
</dbReference>
<dbReference type="SUPFAM" id="SSF54593">
    <property type="entry name" value="Glyoxalase/Bleomycin resistance protein/Dihydroxybiphenyl dioxygenase"/>
    <property type="match status" value="1"/>
</dbReference>
<dbReference type="PROSITE" id="PS51819">
    <property type="entry name" value="VOC"/>
    <property type="match status" value="1"/>
</dbReference>